<dbReference type="AlphaFoldDB" id="A0A371IJ23"/>
<dbReference type="PROSITE" id="PS50893">
    <property type="entry name" value="ABC_TRANSPORTER_2"/>
    <property type="match status" value="2"/>
</dbReference>
<dbReference type="GO" id="GO:0005524">
    <property type="term" value="F:ATP binding"/>
    <property type="evidence" value="ECO:0007669"/>
    <property type="project" value="UniProtKB-KW"/>
</dbReference>
<dbReference type="Gene3D" id="3.40.50.300">
    <property type="entry name" value="P-loop containing nucleotide triphosphate hydrolases"/>
    <property type="match status" value="2"/>
</dbReference>
<keyword evidence="3 6" id="KW-0067">ATP-binding</keyword>
<keyword evidence="1" id="KW-0677">Repeat</keyword>
<keyword evidence="2" id="KW-0547">Nucleotide-binding</keyword>
<keyword evidence="4" id="KW-0175">Coiled coil</keyword>
<dbReference type="PANTHER" id="PTHR42855:SF2">
    <property type="entry name" value="DRUG RESISTANCE ABC TRANSPORTER,ATP-BINDING PROTEIN"/>
    <property type="match status" value="1"/>
</dbReference>
<accession>A0A371IJ23</accession>
<feature type="domain" description="ABC transporter" evidence="5">
    <location>
        <begin position="331"/>
        <end position="544"/>
    </location>
</feature>
<dbReference type="SMART" id="SM00382">
    <property type="entry name" value="AAA"/>
    <property type="match status" value="2"/>
</dbReference>
<dbReference type="InterPro" id="IPR027417">
    <property type="entry name" value="P-loop_NTPase"/>
</dbReference>
<dbReference type="SUPFAM" id="SSF52540">
    <property type="entry name" value="P-loop containing nucleoside triphosphate hydrolases"/>
    <property type="match status" value="2"/>
</dbReference>
<dbReference type="RefSeq" id="WP_068912422.1">
    <property type="nucleotide sequence ID" value="NZ_MBEW02000034.1"/>
</dbReference>
<dbReference type="FunFam" id="3.40.50.300:FF:000011">
    <property type="entry name" value="Putative ABC transporter ATP-binding component"/>
    <property type="match status" value="1"/>
</dbReference>
<organism evidence="6 7">
    <name type="scientific">Criibacterium bergeronii</name>
    <dbReference type="NCBI Taxonomy" id="1871336"/>
    <lineage>
        <taxon>Bacteria</taxon>
        <taxon>Bacillati</taxon>
        <taxon>Bacillota</taxon>
        <taxon>Clostridia</taxon>
        <taxon>Peptostreptococcales</taxon>
        <taxon>Filifactoraceae</taxon>
        <taxon>Criibacterium</taxon>
    </lineage>
</organism>
<gene>
    <name evidence="6" type="ORF">BBG48_009790</name>
</gene>
<evidence type="ECO:0000256" key="2">
    <source>
        <dbReference type="ARBA" id="ARBA00022741"/>
    </source>
</evidence>
<sequence length="647" mass="74482">MISLSVNNLKKTYGIDLIFQDVSFTVEENEKVGIVGSNGAGKTTFFNIITGKEGKDSGDIFVAKDKKIGYMSQNVNITSDKTLLQETLEVFSDLIALEKEIAQLAQDIADNHEDIEKSTKIMKLYEKKTKEFTDNDGYSYMSRAKGMLKGLGFSDEEFDKNVTLFSGGEKSRLLLAKILLIKPDILLLDEPTNHLDMDSVSFLETFLKNLNSTVIIISHDRYFLNTLTTKTIEFSNHTATTYNVSYEKYVAEKEKNTELELKNYELNQIELKRQEEIIEKLKSFNREKQVKRANSRQKALDKMQRIDKPEHLQKKSKIIFETSVKSGKDVLHAENLSKSFDDKTLFENVSFDIYSGEKIALIGANGAGKTTLFNILLGEETNYDGKITYGANVNPSYFNQERNDLNEDLDIFTEIHDTFPYLTQTQVRNYLGGFLFYGDDVFKQISSLSGGEKSRISLLKLMLSKANFLFLDEPTNHLDIPSKEVLEDALNAYEGTAFIISHDRYLLNKLPDRIFELKDGTITQYLGNYDYMMEKKKEDEDLKNYLEETSKVVITKTQQKEERKKQKESQKALQALKRQEKKITSDIADMEEKIKEYDLELCKEEVYTDGEKVAQIAKDKSQIQEELKKLYKNWEELLEQIEEKEES</sequence>
<dbReference type="CDD" id="cd03221">
    <property type="entry name" value="ABCF_EF-3"/>
    <property type="match status" value="2"/>
</dbReference>
<dbReference type="InterPro" id="IPR051309">
    <property type="entry name" value="ABCF_ATPase"/>
</dbReference>
<protein>
    <submittedName>
        <fullName evidence="6">ATP-binding cassette domain-containing protein</fullName>
    </submittedName>
</protein>
<dbReference type="InterPro" id="IPR037118">
    <property type="entry name" value="Val-tRNA_synth_C_sf"/>
</dbReference>
<dbReference type="Pfam" id="PF12848">
    <property type="entry name" value="ABC_tran_Xtn"/>
    <property type="match status" value="1"/>
</dbReference>
<dbReference type="GO" id="GO:0016887">
    <property type="term" value="F:ATP hydrolysis activity"/>
    <property type="evidence" value="ECO:0007669"/>
    <property type="project" value="InterPro"/>
</dbReference>
<evidence type="ECO:0000259" key="5">
    <source>
        <dbReference type="PROSITE" id="PS50893"/>
    </source>
</evidence>
<dbReference type="GO" id="GO:0003677">
    <property type="term" value="F:DNA binding"/>
    <property type="evidence" value="ECO:0007669"/>
    <property type="project" value="InterPro"/>
</dbReference>
<dbReference type="InterPro" id="IPR017871">
    <property type="entry name" value="ABC_transporter-like_CS"/>
</dbReference>
<dbReference type="InterPro" id="IPR003439">
    <property type="entry name" value="ABC_transporter-like_ATP-bd"/>
</dbReference>
<evidence type="ECO:0000256" key="3">
    <source>
        <dbReference type="ARBA" id="ARBA00022840"/>
    </source>
</evidence>
<dbReference type="PANTHER" id="PTHR42855">
    <property type="entry name" value="ABC TRANSPORTER ATP-BINDING SUBUNIT"/>
    <property type="match status" value="1"/>
</dbReference>
<dbReference type="InterPro" id="IPR003593">
    <property type="entry name" value="AAA+_ATPase"/>
</dbReference>
<evidence type="ECO:0000313" key="6">
    <source>
        <dbReference type="EMBL" id="RDY20484.1"/>
    </source>
</evidence>
<proteinExistence type="predicted"/>
<name>A0A371IJ23_9FIRM</name>
<dbReference type="Pfam" id="PF00005">
    <property type="entry name" value="ABC_tran"/>
    <property type="match status" value="2"/>
</dbReference>
<feature type="coiled-coil region" evidence="4">
    <location>
        <begin position="559"/>
        <end position="647"/>
    </location>
</feature>
<keyword evidence="7" id="KW-1185">Reference proteome</keyword>
<dbReference type="InterPro" id="IPR032524">
    <property type="entry name" value="ABC_tran_C"/>
</dbReference>
<evidence type="ECO:0000313" key="7">
    <source>
        <dbReference type="Proteomes" id="UP000093352"/>
    </source>
</evidence>
<dbReference type="FunFam" id="3.40.50.300:FF:000309">
    <property type="entry name" value="ABC transporter ATP-binding protein"/>
    <property type="match status" value="1"/>
</dbReference>
<evidence type="ECO:0000256" key="4">
    <source>
        <dbReference type="SAM" id="Coils"/>
    </source>
</evidence>
<feature type="domain" description="ABC transporter" evidence="5">
    <location>
        <begin position="4"/>
        <end position="261"/>
    </location>
</feature>
<dbReference type="PROSITE" id="PS00211">
    <property type="entry name" value="ABC_TRANSPORTER_1"/>
    <property type="match status" value="2"/>
</dbReference>
<dbReference type="Gene3D" id="1.10.287.380">
    <property type="entry name" value="Valyl-tRNA synthetase, C-terminal domain"/>
    <property type="match status" value="1"/>
</dbReference>
<comment type="caution">
    <text evidence="6">The sequence shown here is derived from an EMBL/GenBank/DDBJ whole genome shotgun (WGS) entry which is preliminary data.</text>
</comment>
<dbReference type="InterPro" id="IPR032781">
    <property type="entry name" value="ABC_tran_Xtn"/>
</dbReference>
<reference evidence="6 7" key="1">
    <citation type="journal article" date="2016" name="Genome Announc.">
        <title>Draft Genome Sequence of Criibacterium bergeronii gen. nov., sp. nov., Strain CCRI-22567T, Isolated from a Vaginal Sample from a Woman with Bacterial Vaginosis.</title>
        <authorList>
            <person name="Maheux A.F."/>
            <person name="Berube E."/>
            <person name="Boudreau D.K."/>
            <person name="Raymond F."/>
            <person name="Corbeil J."/>
            <person name="Roy P.H."/>
            <person name="Boissinot M."/>
            <person name="Omar R.F."/>
        </authorList>
    </citation>
    <scope>NUCLEOTIDE SEQUENCE [LARGE SCALE GENOMIC DNA]</scope>
    <source>
        <strain evidence="6 7">CCRI-22567</strain>
    </source>
</reference>
<dbReference type="Proteomes" id="UP000093352">
    <property type="component" value="Unassembled WGS sequence"/>
</dbReference>
<dbReference type="STRING" id="1871336.BBG48_02170"/>
<dbReference type="NCBIfam" id="NF000355">
    <property type="entry name" value="ribo_prot_ABC_F"/>
    <property type="match status" value="1"/>
</dbReference>
<dbReference type="Pfam" id="PF16326">
    <property type="entry name" value="ABC_tran_CTD"/>
    <property type="match status" value="1"/>
</dbReference>
<dbReference type="EMBL" id="MBEW02000034">
    <property type="protein sequence ID" value="RDY20484.1"/>
    <property type="molecule type" value="Genomic_DNA"/>
</dbReference>
<evidence type="ECO:0000256" key="1">
    <source>
        <dbReference type="ARBA" id="ARBA00022737"/>
    </source>
</evidence>